<dbReference type="EMBL" id="FOQD01000002">
    <property type="protein sequence ID" value="SFH67536.1"/>
    <property type="molecule type" value="Genomic_DNA"/>
</dbReference>
<sequence>MGRGNFFLLRWLTAGVLIALSVSDAAQAQQADLTASALATTEAAEYRGRLEDRQIVAGKAVLEIVRHGEGTAVLDWSPVRIAMTNLSWEKQPLLAGTSPDQRLLVLTARESDRLSADWSVQGQQIGQTVVFDLRLPAALNSRLMLDAPAALRLDCSQGQVAAGAETDGRRTWTVELGGASSVTLRWTSGARERAVSPPRYEIETEHRARRDGIFIKSDITIEGPLTTGQPLRLLAPETLEIQSVTLPGGLPLGSTNLPFQRDPANPREVLINLDALALEPRIALRIRGFEPFAWNVPQALPRLRLDQALETKRAIALRVEPPLQLQSLDSADFLQTGLTSDDTTGETWRFEARDPNANLMVNISLPDSPLSSETLCLSDARQDAGWTAAIVTLEVENGSRFETDIQLPDDWKLIAVTAPDAESRIASWSVDEHVLHLTWQNALTRTSPRQVRLFARTQWRRERSAFRLSVPQVKGAFDSSAQYQLLLPTGDELQLLEGEGWRLSENADILPALLQLREVTERLPPPADRVCVTLKSTTESRLPRALVNIVKKSVSTNDFGSTPVRATNGTTAVAEGTGSPPSATLELLTMAGQSNQRECVQHAVLTFDRPVKLADLNLRLSPECRLSAVKLDDQSITVFRKQNQISIPAEISQATTIRLTYVTPAATHWLSQQYHVPLPETSVPVRSFRWSLDLPGEQRLSQVSLPGMFQSTEAAQRGTPQLFGPLSRVDSDKTFNPLSASDWKSLSGSGVRQSDASLPRQTWHFIAPTIGDSTEFVTWNVALARSYAWVALLACLLIGSTARLFRMAWLRKLSVVWLVLLVFLVCQASPSWALVLGGMLAGSLLSLAIPRRWIQQRDFLNRPRRRAAAQALAAVTSSLLIAAGAWGQPLISAETDATPSALIRSARYQLTKLQPVAQVTAIFEILTRPQPENAFVKLPLQDVVFPPQAECLVDGEVRAMIPAVSGDAVLINLQRADGKATGTPITGTDWTRHQVELSFSVRGGEVGLDGTSSALRGSVPKVLDSILTSSPGLPLLQWQRYGEAIVSPDQTSLVQLGGIGRLAQEAPVTSPQVTGMAAHSSLDVTALRIRCQTRITPGPIGWPALLPLTFPPESLVTGMTGSNLIDWIDTSTAEDPCQYTVRLKHDVPSQPLNITFEFRANASSGTGVTIPAIPLWGGLNVPHTLGLTGPPLTQISLPNRSGVTLLTMEEWQTQTEPGRARPAVAVQLKTPLPLGLEWIRMKPQRAESISETLLVRRDVLDYSAVVKINVSEVPTFRHQFLLDPAVHLESVASGQMGNDGAVRFTRSDQLLTLSIPGGQLGERVFHFKGRIPLSVDAWSPAPMLEPVEASLIESQLTINDETGWNVEMEGETGAPISVPANETGSRPAAVYRTGQGPRPRRVRITIPPSAIQASSVTLLKLPESGEWEQTSTWHLTSLEAPLKKVVFRVPAEMTGIRVRPALFQHSMQNDAGGTLVTVRVPERYASAATLTISCRFSTALQARLREPGAQSGVSIAPQIEVLSAQRANQYLLSEAEVPLQPASVGSVRVPATGLPAWTPIEWVRGVQGESLTAAQIFRPEVTLVKRVEPTSGGEPVIWLEETVMWPLEGDRYSGLSRLWLSAKGARELPIRFVPGTTIDMVVANDGSRLPVESTATGGSIGLTRLQGLASMVVYWTRSDANGELRLLEFGAREPAERLLAVVHPREFHLNFGVTERTNRISAWLTRWKALLDCWSDAASSLSMDAVLLQNLDLCQRVLEGQINAPQATVDQRAEYERLAGIWNERRPGFASAPAPQFEQGAHGVLTDLLEQPEDLLRIEWAKPATSQWTGHFEVRRHVIHWRLLAGAGVLIVLSTLFLWRFARQFAWLRELASSHPCWSVAVLGAAWWLWFSPSFFGLLLMLMAGAVGIATRKRSEQRPASAEA</sequence>
<feature type="transmembrane region" description="Helical" evidence="2">
    <location>
        <begin position="809"/>
        <end position="825"/>
    </location>
</feature>
<organism evidence="4 5">
    <name type="scientific">Planctomicrobium piriforme</name>
    <dbReference type="NCBI Taxonomy" id="1576369"/>
    <lineage>
        <taxon>Bacteria</taxon>
        <taxon>Pseudomonadati</taxon>
        <taxon>Planctomycetota</taxon>
        <taxon>Planctomycetia</taxon>
        <taxon>Planctomycetales</taxon>
        <taxon>Planctomycetaceae</taxon>
        <taxon>Planctomicrobium</taxon>
    </lineage>
</organism>
<keyword evidence="3" id="KW-0732">Signal</keyword>
<feature type="region of interest" description="Disordered" evidence="1">
    <location>
        <begin position="561"/>
        <end position="580"/>
    </location>
</feature>
<protein>
    <submittedName>
        <fullName evidence="4">Uncharacterized protein</fullName>
    </submittedName>
</protein>
<keyword evidence="2" id="KW-0472">Membrane</keyword>
<name>A0A1I3BZN8_9PLAN</name>
<feature type="compositionally biased region" description="Polar residues" evidence="1">
    <location>
        <begin position="561"/>
        <end position="571"/>
    </location>
</feature>
<feature type="chain" id="PRO_5011589480" evidence="3">
    <location>
        <begin position="29"/>
        <end position="1924"/>
    </location>
</feature>
<evidence type="ECO:0000313" key="4">
    <source>
        <dbReference type="EMBL" id="SFH67536.1"/>
    </source>
</evidence>
<keyword evidence="2" id="KW-0812">Transmembrane</keyword>
<evidence type="ECO:0000256" key="1">
    <source>
        <dbReference type="SAM" id="MobiDB-lite"/>
    </source>
</evidence>
<accession>A0A1I3BZN8</accession>
<dbReference type="OrthoDB" id="239702at2"/>
<dbReference type="Proteomes" id="UP000199518">
    <property type="component" value="Unassembled WGS sequence"/>
</dbReference>
<evidence type="ECO:0000256" key="3">
    <source>
        <dbReference type="SAM" id="SignalP"/>
    </source>
</evidence>
<dbReference type="STRING" id="1576369.SAMN05421753_1029"/>
<reference evidence="5" key="1">
    <citation type="submission" date="2016-10" db="EMBL/GenBank/DDBJ databases">
        <authorList>
            <person name="Varghese N."/>
            <person name="Submissions S."/>
        </authorList>
    </citation>
    <scope>NUCLEOTIDE SEQUENCE [LARGE SCALE GENOMIC DNA]</scope>
    <source>
        <strain evidence="5">DSM 26348</strain>
    </source>
</reference>
<keyword evidence="5" id="KW-1185">Reference proteome</keyword>
<feature type="transmembrane region" description="Helical" evidence="2">
    <location>
        <begin position="1839"/>
        <end position="1859"/>
    </location>
</feature>
<dbReference type="RefSeq" id="WP_092047719.1">
    <property type="nucleotide sequence ID" value="NZ_FOQD01000002.1"/>
</dbReference>
<keyword evidence="2" id="KW-1133">Transmembrane helix</keyword>
<feature type="transmembrane region" description="Helical" evidence="2">
    <location>
        <begin position="1895"/>
        <end position="1911"/>
    </location>
</feature>
<proteinExistence type="predicted"/>
<feature type="region of interest" description="Disordered" evidence="1">
    <location>
        <begin position="1374"/>
        <end position="1398"/>
    </location>
</feature>
<gene>
    <name evidence="4" type="ORF">SAMN05421753_1029</name>
</gene>
<evidence type="ECO:0000313" key="5">
    <source>
        <dbReference type="Proteomes" id="UP000199518"/>
    </source>
</evidence>
<feature type="signal peptide" evidence="3">
    <location>
        <begin position="1"/>
        <end position="28"/>
    </location>
</feature>
<evidence type="ECO:0000256" key="2">
    <source>
        <dbReference type="SAM" id="Phobius"/>
    </source>
</evidence>